<feature type="region of interest" description="Disordered" evidence="9">
    <location>
        <begin position="506"/>
        <end position="528"/>
    </location>
</feature>
<keyword evidence="11" id="KW-1185">Reference proteome</keyword>
<evidence type="ECO:0000256" key="6">
    <source>
        <dbReference type="ARBA" id="ARBA00023034"/>
    </source>
</evidence>
<feature type="compositionally biased region" description="Low complexity" evidence="9">
    <location>
        <begin position="587"/>
        <end position="600"/>
    </location>
</feature>
<dbReference type="InterPro" id="IPR007255">
    <property type="entry name" value="COG8"/>
</dbReference>
<evidence type="ECO:0000256" key="4">
    <source>
        <dbReference type="ARBA" id="ARBA00022448"/>
    </source>
</evidence>
<dbReference type="GO" id="GO:0000139">
    <property type="term" value="C:Golgi membrane"/>
    <property type="evidence" value="ECO:0007669"/>
    <property type="project" value="UniProtKB-SubCell"/>
</dbReference>
<evidence type="ECO:0000256" key="9">
    <source>
        <dbReference type="SAM" id="MobiDB-lite"/>
    </source>
</evidence>
<dbReference type="RefSeq" id="XP_019860533.1">
    <property type="nucleotide sequence ID" value="XM_020004974.1"/>
</dbReference>
<dbReference type="AlphaFoldDB" id="A0AAN0JUJ3"/>
<evidence type="ECO:0000256" key="5">
    <source>
        <dbReference type="ARBA" id="ARBA00022927"/>
    </source>
</evidence>
<protein>
    <recommendedName>
        <fullName evidence="3">Conserved oligomeric Golgi complex subunit 8</fullName>
    </recommendedName>
    <alternativeName>
        <fullName evidence="8">Component of oligomeric Golgi complex 8</fullName>
    </alternativeName>
</protein>
<dbReference type="SUPFAM" id="SSF74788">
    <property type="entry name" value="Cullin repeat-like"/>
    <property type="match status" value="1"/>
</dbReference>
<comment type="similarity">
    <text evidence="2">Belongs to the COG8 family.</text>
</comment>
<dbReference type="EnsemblMetazoa" id="XM_020004974.1">
    <property type="protein sequence ID" value="XP_019860533.1"/>
    <property type="gene ID" value="LOC100638659"/>
</dbReference>
<comment type="subcellular location">
    <subcellularLocation>
        <location evidence="1">Golgi apparatus membrane</location>
        <topology evidence="1">Peripheral membrane protein</topology>
    </subcellularLocation>
</comment>
<evidence type="ECO:0000313" key="10">
    <source>
        <dbReference type="EnsemblMetazoa" id="XP_019860533.1"/>
    </source>
</evidence>
<sequence>MAEDLALFSSLFQGAFPEEWKRDPEFVRYLSELTSFSIKRLAREPDLIKEEQECVLNSTQNLAFNNYKTFIQTAECSREVFREFIAVEDHVNKLIDKLPNFSSSCKQFGKDAQDISSKRKLNSLALSRHTQLLEILEIPQLMETCVRNGYYEEALELSSHVKRMEKKHNNIPIIKNIASDIERCSNLMLMELIQQLQGSIQLPSCLRLVGLLRRMDVFNESQLRLKFLQSRDYWLQSVLSSIPKDDPYMHISKTIEACRVHLFDIVTQYKAIFPDDDTMLLSTHSSYTGKQADGTLFCGWLNSKIWQFLQLLESDLLKGVGGRIDSLLSQCMYFGLSFSRVGADFRFLIVPVFIRVSLQSFQHSVRNAKHSFHEAMKHFTLSQPLPLLSSTSPLSSLSPLSPPHSLLPYQPIVLLTNSLILAFNDLRSCAPIALAPEVSREVERLLQSTVHDIGEYYKLENGSFTQTEFKAFQQLCKAVAFDFLPYIERCLSTLYPEESVQTIASRSSLSLRKRREEEGGEGKSLSSSSSRQRVLVKVGINAKSLAEPLRDIVPEVFEEHEKEEMAKSVAKLLSDTTTPTIDLSAPTIDSTISTDDSSTTEVPPPTIEQPATEEPTEKPTEEPFEGLTEGEPAVLGGVEGSPPEETRDSAEEDSM</sequence>
<dbReference type="GeneID" id="100638659"/>
<dbReference type="Proteomes" id="UP000007879">
    <property type="component" value="Unassembled WGS sequence"/>
</dbReference>
<evidence type="ECO:0000256" key="3">
    <source>
        <dbReference type="ARBA" id="ARBA00020983"/>
    </source>
</evidence>
<dbReference type="GO" id="GO:0006891">
    <property type="term" value="P:intra-Golgi vesicle-mediated transport"/>
    <property type="evidence" value="ECO:0007669"/>
    <property type="project" value="TreeGrafter"/>
</dbReference>
<evidence type="ECO:0000256" key="2">
    <source>
        <dbReference type="ARBA" id="ARBA00006419"/>
    </source>
</evidence>
<name>A0AAN0JUJ3_AMPQE</name>
<feature type="region of interest" description="Disordered" evidence="9">
    <location>
        <begin position="579"/>
        <end position="655"/>
    </location>
</feature>
<keyword evidence="7" id="KW-0472">Membrane</keyword>
<dbReference type="PANTHER" id="PTHR21311:SF0">
    <property type="entry name" value="CONSERVED OLIGOMERIC GOLGI COMPLEX SUBUNIT 8"/>
    <property type="match status" value="1"/>
</dbReference>
<keyword evidence="4" id="KW-0813">Transport</keyword>
<keyword evidence="6" id="KW-0333">Golgi apparatus</keyword>
<reference evidence="10" key="2">
    <citation type="submission" date="2024-06" db="UniProtKB">
        <authorList>
            <consortium name="EnsemblMetazoa"/>
        </authorList>
    </citation>
    <scope>IDENTIFICATION</scope>
</reference>
<reference evidence="11" key="1">
    <citation type="journal article" date="2010" name="Nature">
        <title>The Amphimedon queenslandica genome and the evolution of animal complexity.</title>
        <authorList>
            <person name="Srivastava M."/>
            <person name="Simakov O."/>
            <person name="Chapman J."/>
            <person name="Fahey B."/>
            <person name="Gauthier M.E."/>
            <person name="Mitros T."/>
            <person name="Richards G.S."/>
            <person name="Conaco C."/>
            <person name="Dacre M."/>
            <person name="Hellsten U."/>
            <person name="Larroux C."/>
            <person name="Putnam N.H."/>
            <person name="Stanke M."/>
            <person name="Adamska M."/>
            <person name="Darling A."/>
            <person name="Degnan S.M."/>
            <person name="Oakley T.H."/>
            <person name="Plachetzki D.C."/>
            <person name="Zhai Y."/>
            <person name="Adamski M."/>
            <person name="Calcino A."/>
            <person name="Cummins S.F."/>
            <person name="Goodstein D.M."/>
            <person name="Harris C."/>
            <person name="Jackson D.J."/>
            <person name="Leys S.P."/>
            <person name="Shu S."/>
            <person name="Woodcroft B.J."/>
            <person name="Vervoort M."/>
            <person name="Kosik K.S."/>
            <person name="Manning G."/>
            <person name="Degnan B.M."/>
            <person name="Rokhsar D.S."/>
        </authorList>
    </citation>
    <scope>NUCLEOTIDE SEQUENCE [LARGE SCALE GENOMIC DNA]</scope>
</reference>
<dbReference type="GO" id="GO:0017119">
    <property type="term" value="C:Golgi transport complex"/>
    <property type="evidence" value="ECO:0007669"/>
    <property type="project" value="InterPro"/>
</dbReference>
<accession>A0AAN0JUJ3</accession>
<dbReference type="InterPro" id="IPR016159">
    <property type="entry name" value="Cullin_repeat-like_dom_sf"/>
</dbReference>
<evidence type="ECO:0000256" key="8">
    <source>
        <dbReference type="ARBA" id="ARBA00031347"/>
    </source>
</evidence>
<dbReference type="GO" id="GO:0015031">
    <property type="term" value="P:protein transport"/>
    <property type="evidence" value="ECO:0007669"/>
    <property type="project" value="UniProtKB-KW"/>
</dbReference>
<evidence type="ECO:0000313" key="11">
    <source>
        <dbReference type="Proteomes" id="UP000007879"/>
    </source>
</evidence>
<proteinExistence type="inferred from homology"/>
<dbReference type="KEGG" id="aqu:100638659"/>
<dbReference type="Pfam" id="PF04124">
    <property type="entry name" value="Dor1"/>
    <property type="match status" value="1"/>
</dbReference>
<organism evidence="10 11">
    <name type="scientific">Amphimedon queenslandica</name>
    <name type="common">Sponge</name>
    <dbReference type="NCBI Taxonomy" id="400682"/>
    <lineage>
        <taxon>Eukaryota</taxon>
        <taxon>Metazoa</taxon>
        <taxon>Porifera</taxon>
        <taxon>Demospongiae</taxon>
        <taxon>Heteroscleromorpha</taxon>
        <taxon>Haplosclerida</taxon>
        <taxon>Niphatidae</taxon>
        <taxon>Amphimedon</taxon>
    </lineage>
</organism>
<dbReference type="PANTHER" id="PTHR21311">
    <property type="entry name" value="CONSERVED OLIGOMERIC GOLGI COMPLEX COMPONENT 8"/>
    <property type="match status" value="1"/>
</dbReference>
<evidence type="ECO:0000256" key="1">
    <source>
        <dbReference type="ARBA" id="ARBA00004395"/>
    </source>
</evidence>
<keyword evidence="5" id="KW-0653">Protein transport</keyword>
<evidence type="ECO:0000256" key="7">
    <source>
        <dbReference type="ARBA" id="ARBA00023136"/>
    </source>
</evidence>